<reference evidence="4 5" key="1">
    <citation type="submission" date="2023-12" db="EMBL/GenBank/DDBJ databases">
        <title>Description of new species of Mycobacterium terrae complex isolated from sewage at the Sao Paulo Zoological Park Foundation in Brazil.</title>
        <authorList>
            <person name="Romagnoli C.L."/>
            <person name="Conceicao E.C."/>
            <person name="Machado E."/>
            <person name="Barreto L.B.P.F."/>
            <person name="Sharma A."/>
            <person name="Silva N.M."/>
            <person name="Marques L.E."/>
            <person name="Juliana M.A."/>
            <person name="Lourenco M.C.S."/>
            <person name="Digiampietri L.A."/>
            <person name="Suffys P.N."/>
            <person name="Viana-Niero C."/>
        </authorList>
    </citation>
    <scope>NUCLEOTIDE SEQUENCE [LARGE SCALE GENOMIC DNA]</scope>
    <source>
        <strain evidence="4 5">MYC017</strain>
    </source>
</reference>
<keyword evidence="1" id="KW-0472">Membrane</keyword>
<dbReference type="Pfam" id="PF11887">
    <property type="entry name" value="Mce4_CUP1"/>
    <property type="match status" value="1"/>
</dbReference>
<comment type="caution">
    <text evidence="4">The sequence shown here is derived from an EMBL/GenBank/DDBJ whole genome shotgun (WGS) entry which is preliminary data.</text>
</comment>
<organism evidence="4 5">
    <name type="scientific">[Mycobacterium] vasticus</name>
    <dbReference type="NCBI Taxonomy" id="2875777"/>
    <lineage>
        <taxon>Bacteria</taxon>
        <taxon>Bacillati</taxon>
        <taxon>Actinomycetota</taxon>
        <taxon>Actinomycetes</taxon>
        <taxon>Mycobacteriales</taxon>
        <taxon>Mycobacteriaceae</taxon>
        <taxon>Mycolicibacter</taxon>
    </lineage>
</organism>
<dbReference type="InterPro" id="IPR024516">
    <property type="entry name" value="Mce_C"/>
</dbReference>
<dbReference type="InterPro" id="IPR052336">
    <property type="entry name" value="MlaD_Phospholipid_Transporter"/>
</dbReference>
<evidence type="ECO:0000313" key="4">
    <source>
        <dbReference type="EMBL" id="MEB3068199.1"/>
    </source>
</evidence>
<dbReference type="EMBL" id="JAYJJQ010000002">
    <property type="protein sequence ID" value="MEB3068199.1"/>
    <property type="molecule type" value="Genomic_DNA"/>
</dbReference>
<evidence type="ECO:0000313" key="5">
    <source>
        <dbReference type="Proteomes" id="UP001299283"/>
    </source>
</evidence>
<feature type="domain" description="Mce/MlaD" evidence="2">
    <location>
        <begin position="44"/>
        <end position="121"/>
    </location>
</feature>
<dbReference type="InterPro" id="IPR003399">
    <property type="entry name" value="Mce/MlaD"/>
</dbReference>
<evidence type="ECO:0000259" key="2">
    <source>
        <dbReference type="Pfam" id="PF02470"/>
    </source>
</evidence>
<dbReference type="NCBIfam" id="TIGR00996">
    <property type="entry name" value="Mtu_fam_mce"/>
    <property type="match status" value="1"/>
</dbReference>
<dbReference type="Proteomes" id="UP001299283">
    <property type="component" value="Unassembled WGS sequence"/>
</dbReference>
<dbReference type="RefSeq" id="WP_225397267.1">
    <property type="nucleotide sequence ID" value="NZ_JAYJJQ010000002.1"/>
</dbReference>
<proteinExistence type="predicted"/>
<dbReference type="Pfam" id="PF02470">
    <property type="entry name" value="MlaD"/>
    <property type="match status" value="1"/>
</dbReference>
<dbReference type="InterPro" id="IPR005693">
    <property type="entry name" value="Mce"/>
</dbReference>
<keyword evidence="5" id="KW-1185">Reference proteome</keyword>
<keyword evidence="1" id="KW-1133">Transmembrane helix</keyword>
<evidence type="ECO:0000256" key="1">
    <source>
        <dbReference type="SAM" id="Phobius"/>
    </source>
</evidence>
<gene>
    <name evidence="4" type="ORF">K5L39_03285</name>
</gene>
<accession>A0ABU5YSW9</accession>
<sequence length="402" mass="42749">MGGVMSRLCTLQYTRTLVGAATAGMLVGVVVLAASLFRGDFSRGLSVTVLSPRAGLVLNTGAKVKLHGVQIGRVTAINTHPDGQATIELSLDQSHVHLVPTNVLVEIASPTAFGAKSIDLVDPEHPSPQRISPGQVIEARHVMVEINTLFQQIATVLDHIAPDKLNETLSSMGSALSGRGHQLGTTIDEFDELLAAIEPALPALERDLAAAPTVFNTYADAAPDLIATIDNASRLSQSIQEEQHNLDTILLSAIGLAQTATPVLNENRQPLADVLHLLVPTSDLTNEYNAALNCQITAMAYISKWPPLRIPSAEVLAGLTAGQERYRYPGDLPKAAAKGGPHCEDLPLPFLGRPRWVVADTGSNPWKYGNQNIVPNYDGLKQALFGPIDGPPRNTAQIGQPG</sequence>
<dbReference type="PANTHER" id="PTHR33371">
    <property type="entry name" value="INTERMEMBRANE PHOSPHOLIPID TRANSPORT SYSTEM BINDING PROTEIN MLAD-RELATED"/>
    <property type="match status" value="1"/>
</dbReference>
<feature type="domain" description="Mammalian cell entry C-terminal" evidence="3">
    <location>
        <begin position="127"/>
        <end position="341"/>
    </location>
</feature>
<feature type="transmembrane region" description="Helical" evidence="1">
    <location>
        <begin position="16"/>
        <end position="37"/>
    </location>
</feature>
<evidence type="ECO:0000259" key="3">
    <source>
        <dbReference type="Pfam" id="PF11887"/>
    </source>
</evidence>
<protein>
    <submittedName>
        <fullName evidence="4">MCE family protein</fullName>
    </submittedName>
</protein>
<keyword evidence="1" id="KW-0812">Transmembrane</keyword>
<dbReference type="PANTHER" id="PTHR33371:SF19">
    <property type="entry name" value="MCE-FAMILY PROTEIN MCE4A"/>
    <property type="match status" value="1"/>
</dbReference>
<name>A0ABU5YSW9_9MYCO</name>